<feature type="domain" description="Major facilitator superfamily (MFS) profile" evidence="4">
    <location>
        <begin position="182"/>
        <end position="850"/>
    </location>
</feature>
<keyword evidence="3" id="KW-1133">Transmembrane helix</keyword>
<feature type="compositionally biased region" description="Basic residues" evidence="2">
    <location>
        <begin position="568"/>
        <end position="585"/>
    </location>
</feature>
<feature type="transmembrane region" description="Helical" evidence="3">
    <location>
        <begin position="791"/>
        <end position="809"/>
    </location>
</feature>
<keyword evidence="3" id="KW-0472">Membrane</keyword>
<keyword evidence="3" id="KW-0812">Transmembrane</keyword>
<dbReference type="FunFam" id="1.20.1250.20:FF:000505">
    <property type="entry name" value="Predicted protein"/>
    <property type="match status" value="1"/>
</dbReference>
<dbReference type="InterPro" id="IPR050327">
    <property type="entry name" value="Proton-linked_MCT"/>
</dbReference>
<feature type="transmembrane region" description="Helical" evidence="3">
    <location>
        <begin position="821"/>
        <end position="843"/>
    </location>
</feature>
<dbReference type="FunCoup" id="A0A067QTW1">
    <property type="interactions" value="46"/>
</dbReference>
<dbReference type="Proteomes" id="UP000027135">
    <property type="component" value="Unassembled WGS sequence"/>
</dbReference>
<dbReference type="Gene3D" id="1.20.1250.20">
    <property type="entry name" value="MFS general substrate transporter like domains"/>
    <property type="match status" value="2"/>
</dbReference>
<feature type="transmembrane region" description="Helical" evidence="3">
    <location>
        <begin position="178"/>
        <end position="205"/>
    </location>
</feature>
<evidence type="ECO:0000256" key="3">
    <source>
        <dbReference type="SAM" id="Phobius"/>
    </source>
</evidence>
<feature type="transmembrane region" description="Helical" evidence="3">
    <location>
        <begin position="729"/>
        <end position="747"/>
    </location>
</feature>
<name>A0A067QTW1_ZOONE</name>
<feature type="transmembrane region" description="Helical" evidence="3">
    <location>
        <begin position="753"/>
        <end position="779"/>
    </location>
</feature>
<reference evidence="5 6" key="1">
    <citation type="journal article" date="2014" name="Nat. Commun.">
        <title>Molecular traces of alternative social organization in a termite genome.</title>
        <authorList>
            <person name="Terrapon N."/>
            <person name="Li C."/>
            <person name="Robertson H.M."/>
            <person name="Ji L."/>
            <person name="Meng X."/>
            <person name="Booth W."/>
            <person name="Chen Z."/>
            <person name="Childers C.P."/>
            <person name="Glastad K.M."/>
            <person name="Gokhale K."/>
            <person name="Gowin J."/>
            <person name="Gronenberg W."/>
            <person name="Hermansen R.A."/>
            <person name="Hu H."/>
            <person name="Hunt B.G."/>
            <person name="Huylmans A.K."/>
            <person name="Khalil S.M."/>
            <person name="Mitchell R.D."/>
            <person name="Munoz-Torres M.C."/>
            <person name="Mustard J.A."/>
            <person name="Pan H."/>
            <person name="Reese J.T."/>
            <person name="Scharf M.E."/>
            <person name="Sun F."/>
            <person name="Vogel H."/>
            <person name="Xiao J."/>
            <person name="Yang W."/>
            <person name="Yang Z."/>
            <person name="Yang Z."/>
            <person name="Zhou J."/>
            <person name="Zhu J."/>
            <person name="Brent C.S."/>
            <person name="Elsik C.G."/>
            <person name="Goodisman M.A."/>
            <person name="Liberles D.A."/>
            <person name="Roe R.M."/>
            <person name="Vargo E.L."/>
            <person name="Vilcinskas A."/>
            <person name="Wang J."/>
            <person name="Bornberg-Bauer E."/>
            <person name="Korb J."/>
            <person name="Zhang G."/>
            <person name="Liebig J."/>
        </authorList>
    </citation>
    <scope>NUCLEOTIDE SEQUENCE [LARGE SCALE GENOMIC DNA]</scope>
    <source>
        <tissue evidence="5">Whole organism</tissue>
    </source>
</reference>
<gene>
    <name evidence="5" type="ORF">L798_00749</name>
</gene>
<dbReference type="GO" id="GO:0016020">
    <property type="term" value="C:membrane"/>
    <property type="evidence" value="ECO:0007669"/>
    <property type="project" value="UniProtKB-SubCell"/>
</dbReference>
<dbReference type="InterPro" id="IPR036259">
    <property type="entry name" value="MFS_trans_sf"/>
</dbReference>
<feature type="transmembrane region" description="Helical" evidence="3">
    <location>
        <begin position="703"/>
        <end position="722"/>
    </location>
</feature>
<sequence>MEFSTDHEATADTDSNVQKSITLSPQFNYRRTTSSKENVKNDYINAMNSAATHEVGVCGMNERHAMGNDTKEFADLINHFKLDRNHSIKRSVQFHMEPTKVVPNGVTPLENLLAADEGSSSGKTLLPSRVKSRGSLTSTPSHCGTCYSDDADSDVDDMGDESSQEEQFSEPQPPDGGWGWVVVIAAFVTNLIADGVTFTFGIIYVDLLRYFGEGKSKTAWIGGLFMSMPLISGPIASYLTDRFGCRRVCMFGSILSAFGFVVSSYAESIELLIFTFGIISGFGLALCYVTAVVIVAYYFEKRRSLATGLSVCGSGFGTFLFAPLTTFLVTEYGWRGTTLILAGLFLNMAVCGALMRDLKWTKEKSKALRKDRLQKNRNKRKNKTYNQSLETTVSGMGMLHHKQQPHGFRTTKELKQLPQRGENPDYMLADKPGSKNGIFRNGSEDLSRQCSSVLNLPTFVCNGEKVSLEVLELSSSNQKLYSVLIQKCPGLLAASRSVSDSGLLHENKHFVTNNIAPPSSLVIIPHPSMQHQSSSTYHDRKTDKELPKNATIEEDYLSGLKKTQQQQQHRHHNHNHHHHHHHYSSRRSSTSHIRDLKFHRHSLTYRGAMLNLKQQCLRASSCPNICRNSINTISKNEDEWFIGLYDIWDLMVDMVDVSHFTDIRFVLFALSNFLLYSWYHVPYMFLADKAGEMGFSEDESSNIISYLGIFNTVGEIVLGWAGDRPQLNAGMIYALCMTMCGIMTAFIPLLSSYTGLCIATGGFGLSIAANYSMTSIILVELITLDRFTNAYGLLLLVQGLANLLGPPLAGWLYDTSGTYDLSFYVAGFFIIVCGALLVILPAIQWTKQRTEAKTFSTSSSKANGVPQQNNLICEEDCNLKAINLLSACSGEKNPVLNV</sequence>
<feature type="region of interest" description="Disordered" evidence="2">
    <location>
        <begin position="561"/>
        <end position="587"/>
    </location>
</feature>
<accession>A0A067QTW1</accession>
<dbReference type="InterPro" id="IPR020846">
    <property type="entry name" value="MFS_dom"/>
</dbReference>
<dbReference type="eggNOG" id="KOG2504">
    <property type="taxonomic scope" value="Eukaryota"/>
</dbReference>
<evidence type="ECO:0000256" key="2">
    <source>
        <dbReference type="SAM" id="MobiDB-lite"/>
    </source>
</evidence>
<dbReference type="EMBL" id="KK853278">
    <property type="protein sequence ID" value="KDR09062.1"/>
    <property type="molecule type" value="Genomic_DNA"/>
</dbReference>
<dbReference type="GO" id="GO:0008028">
    <property type="term" value="F:monocarboxylic acid transmembrane transporter activity"/>
    <property type="evidence" value="ECO:0007669"/>
    <property type="project" value="TreeGrafter"/>
</dbReference>
<evidence type="ECO:0000259" key="4">
    <source>
        <dbReference type="PROSITE" id="PS50850"/>
    </source>
</evidence>
<dbReference type="InterPro" id="IPR011701">
    <property type="entry name" value="MFS"/>
</dbReference>
<feature type="transmembrane region" description="Helical" evidence="3">
    <location>
        <begin position="306"/>
        <end position="328"/>
    </location>
</feature>
<keyword evidence="6" id="KW-1185">Reference proteome</keyword>
<feature type="transmembrane region" description="Helical" evidence="3">
    <location>
        <begin position="334"/>
        <end position="355"/>
    </location>
</feature>
<evidence type="ECO:0000256" key="1">
    <source>
        <dbReference type="ARBA" id="ARBA00004141"/>
    </source>
</evidence>
<feature type="transmembrane region" description="Helical" evidence="3">
    <location>
        <begin position="248"/>
        <end position="266"/>
    </location>
</feature>
<feature type="compositionally biased region" description="Acidic residues" evidence="2">
    <location>
        <begin position="149"/>
        <end position="168"/>
    </location>
</feature>
<feature type="transmembrane region" description="Helical" evidence="3">
    <location>
        <begin position="665"/>
        <end position="683"/>
    </location>
</feature>
<feature type="transmembrane region" description="Helical" evidence="3">
    <location>
        <begin position="272"/>
        <end position="299"/>
    </location>
</feature>
<dbReference type="SUPFAM" id="SSF103473">
    <property type="entry name" value="MFS general substrate transporter"/>
    <property type="match status" value="1"/>
</dbReference>
<dbReference type="InParanoid" id="A0A067QTW1"/>
<feature type="transmembrane region" description="Helical" evidence="3">
    <location>
        <begin position="217"/>
        <end position="236"/>
    </location>
</feature>
<feature type="region of interest" description="Disordered" evidence="2">
    <location>
        <begin position="368"/>
        <end position="387"/>
    </location>
</feature>
<evidence type="ECO:0000313" key="5">
    <source>
        <dbReference type="EMBL" id="KDR09062.1"/>
    </source>
</evidence>
<organism evidence="5 6">
    <name type="scientific">Zootermopsis nevadensis</name>
    <name type="common">Dampwood termite</name>
    <dbReference type="NCBI Taxonomy" id="136037"/>
    <lineage>
        <taxon>Eukaryota</taxon>
        <taxon>Metazoa</taxon>
        <taxon>Ecdysozoa</taxon>
        <taxon>Arthropoda</taxon>
        <taxon>Hexapoda</taxon>
        <taxon>Insecta</taxon>
        <taxon>Pterygota</taxon>
        <taxon>Neoptera</taxon>
        <taxon>Polyneoptera</taxon>
        <taxon>Dictyoptera</taxon>
        <taxon>Blattodea</taxon>
        <taxon>Blattoidea</taxon>
        <taxon>Termitoidae</taxon>
        <taxon>Termopsidae</taxon>
        <taxon>Zootermopsis</taxon>
    </lineage>
</organism>
<dbReference type="PANTHER" id="PTHR11360">
    <property type="entry name" value="MONOCARBOXYLATE TRANSPORTER"/>
    <property type="match status" value="1"/>
</dbReference>
<dbReference type="AlphaFoldDB" id="A0A067QTW1"/>
<protein>
    <submittedName>
        <fullName evidence="5">Monocarboxylate transporter 12</fullName>
    </submittedName>
</protein>
<comment type="subcellular location">
    <subcellularLocation>
        <location evidence="1">Membrane</location>
        <topology evidence="1">Multi-pass membrane protein</topology>
    </subcellularLocation>
</comment>
<dbReference type="CDD" id="cd17352">
    <property type="entry name" value="MFS_MCT_SLC16"/>
    <property type="match status" value="1"/>
</dbReference>
<feature type="region of interest" description="Disordered" evidence="2">
    <location>
        <begin position="117"/>
        <end position="174"/>
    </location>
</feature>
<dbReference type="PROSITE" id="PS50850">
    <property type="entry name" value="MFS"/>
    <property type="match status" value="1"/>
</dbReference>
<evidence type="ECO:0000313" key="6">
    <source>
        <dbReference type="Proteomes" id="UP000027135"/>
    </source>
</evidence>
<dbReference type="OMA" id="PVHHVQF"/>
<proteinExistence type="predicted"/>
<dbReference type="PANTHER" id="PTHR11360:SF260">
    <property type="entry name" value="MFS DOMAIN-CONTAINING PROTEIN"/>
    <property type="match status" value="1"/>
</dbReference>
<dbReference type="OrthoDB" id="410267at2759"/>
<dbReference type="Pfam" id="PF07690">
    <property type="entry name" value="MFS_1"/>
    <property type="match status" value="2"/>
</dbReference>